<evidence type="ECO:0000313" key="9">
    <source>
        <dbReference type="EMBL" id="CAF3590844.1"/>
    </source>
</evidence>
<dbReference type="InterPro" id="IPR022365">
    <property type="entry name" value="Clathrin_H-chain_propeller_rpt"/>
</dbReference>
<dbReference type="Proteomes" id="UP000663868">
    <property type="component" value="Unassembled WGS sequence"/>
</dbReference>
<dbReference type="SUPFAM" id="SSF50989">
    <property type="entry name" value="Clathrin heavy-chain terminal domain"/>
    <property type="match status" value="1"/>
</dbReference>
<dbReference type="EMBL" id="CAJOBB010000160">
    <property type="protein sequence ID" value="CAF3590844.1"/>
    <property type="molecule type" value="Genomic_DNA"/>
</dbReference>
<comment type="catalytic activity">
    <reaction evidence="5 6">
        <text>L-arginyl-[protein] + NAD(+) = N(omega)-(ADP-D-ribosyl)-L-arginyl-[protein] + nicotinamide + H(+)</text>
        <dbReference type="Rhea" id="RHEA:19149"/>
        <dbReference type="Rhea" id="RHEA-COMP:10532"/>
        <dbReference type="Rhea" id="RHEA-COMP:15087"/>
        <dbReference type="ChEBI" id="CHEBI:15378"/>
        <dbReference type="ChEBI" id="CHEBI:17154"/>
        <dbReference type="ChEBI" id="CHEBI:29965"/>
        <dbReference type="ChEBI" id="CHEBI:57540"/>
        <dbReference type="ChEBI" id="CHEBI:142554"/>
        <dbReference type="EC" id="2.4.2.31"/>
    </reaction>
</comment>
<dbReference type="GO" id="GO:0071439">
    <property type="term" value="C:clathrin complex"/>
    <property type="evidence" value="ECO:0007669"/>
    <property type="project" value="TreeGrafter"/>
</dbReference>
<dbReference type="Pfam" id="PF01394">
    <property type="entry name" value="Clathrin_propel"/>
    <property type="match status" value="4"/>
</dbReference>
<sequence>MAGQLPIKFQEHLQLQNVGINVTNIGFSSLTMESDKFICVREKVNNTAFVIIIDMADPNNPIKRPITADSAIMNLTTKVIALKAGKTLQIFNIELRRRMKQYDMTEDCIFWKWVSVNTIGIVTETSVYHWTTEGDSQPVKIFDRHQSLQGCQIINYRTDESLQWLLVNGIQAQEGRVVGRMQLYSIERKVSQPIEGHAAAFTQFKFEGNKKPSTVFSFAVRGPQSGKLHILEVGTPAPDNQAFQKKAINFQFPAEAPHDFPVAMQTSAKHGVIYLVTKYGYVHVFDIESGTLLYMNRISADTIFVTAPYEPTSGIIAVNRKGQVLSVSLDEENIVSYIKNTLGNAELAYKMSARCNLPGADQLFVARFAQLFQSENYGDAAKVAATTPTQPVHSKIQLPNYQFSTMGDSGERFTDVDLVNKRLPACYGYITWKLLPLDQAVADLRGFLPEINQFVKYAKKHCTFPNEHKLDKDEAAAIYLYTMEMSEDVCMYRILNQALRVEDRSKVRPWFAYLKLLNSATSKLPKVKDIVWRGVNKDVTHSFRKGQKITWWSISSCSASVDVISSFLGKVPQSTLFSIQCSTGKSISAYTCYPSENEVILMPGTTFEVVSDPLHHHGGLHIIHLKEIGEDDDDDDDDVEKKGSIK</sequence>
<dbReference type="InterPro" id="IPR016025">
    <property type="entry name" value="Clathrin_H-chain_N"/>
</dbReference>
<dbReference type="GO" id="GO:0005198">
    <property type="term" value="F:structural molecule activity"/>
    <property type="evidence" value="ECO:0007669"/>
    <property type="project" value="InterPro"/>
</dbReference>
<dbReference type="EMBL" id="CAJNOE010000668">
    <property type="protein sequence ID" value="CAF1304897.1"/>
    <property type="molecule type" value="Genomic_DNA"/>
</dbReference>
<name>A0A815E377_9BILA</name>
<dbReference type="Gene3D" id="3.90.176.10">
    <property type="entry name" value="Toxin ADP-ribosyltransferase, Chain A, domain 1"/>
    <property type="match status" value="1"/>
</dbReference>
<evidence type="ECO:0000256" key="2">
    <source>
        <dbReference type="ARBA" id="ARBA00022676"/>
    </source>
</evidence>
<dbReference type="Gene3D" id="2.130.10.110">
    <property type="entry name" value="Clathrin heavy-chain terminal domain"/>
    <property type="match status" value="1"/>
</dbReference>
<dbReference type="Pfam" id="PF13838">
    <property type="entry name" value="Clathrin_H_link"/>
    <property type="match status" value="1"/>
</dbReference>
<dbReference type="InterPro" id="IPR000768">
    <property type="entry name" value="ART"/>
</dbReference>
<evidence type="ECO:0000256" key="4">
    <source>
        <dbReference type="ARBA" id="ARBA00022695"/>
    </source>
</evidence>
<dbReference type="GO" id="GO:0030132">
    <property type="term" value="C:clathrin coat of coated pit"/>
    <property type="evidence" value="ECO:0007669"/>
    <property type="project" value="InterPro"/>
</dbReference>
<dbReference type="GO" id="GO:0030130">
    <property type="term" value="C:clathrin coat of trans-Golgi network vesicle"/>
    <property type="evidence" value="ECO:0007669"/>
    <property type="project" value="InterPro"/>
</dbReference>
<dbReference type="Proteomes" id="UP000663860">
    <property type="component" value="Unassembled WGS sequence"/>
</dbReference>
<dbReference type="GO" id="GO:0016779">
    <property type="term" value="F:nucleotidyltransferase activity"/>
    <property type="evidence" value="ECO:0007669"/>
    <property type="project" value="UniProtKB-KW"/>
</dbReference>
<evidence type="ECO:0000256" key="5">
    <source>
        <dbReference type="ARBA" id="ARBA00047597"/>
    </source>
</evidence>
<dbReference type="PROSITE" id="PS51996">
    <property type="entry name" value="TR_MART"/>
    <property type="match status" value="1"/>
</dbReference>
<dbReference type="PANTHER" id="PTHR10292:SF1">
    <property type="entry name" value="CLATHRIN HEAVY CHAIN"/>
    <property type="match status" value="1"/>
</dbReference>
<dbReference type="Pfam" id="PF09268">
    <property type="entry name" value="Clathrin-link"/>
    <property type="match status" value="1"/>
</dbReference>
<accession>A0A815E377</accession>
<keyword evidence="6" id="KW-0520">NAD</keyword>
<dbReference type="Pfam" id="PF01129">
    <property type="entry name" value="ART"/>
    <property type="match status" value="1"/>
</dbReference>
<keyword evidence="2 6" id="KW-0328">Glycosyltransferase</keyword>
<dbReference type="GO" id="GO:0032051">
    <property type="term" value="F:clathrin light chain binding"/>
    <property type="evidence" value="ECO:0007669"/>
    <property type="project" value="TreeGrafter"/>
</dbReference>
<feature type="domain" description="Clathrin heavy chain linker core motif" evidence="7">
    <location>
        <begin position="331"/>
        <end position="354"/>
    </location>
</feature>
<dbReference type="InterPro" id="IPR016024">
    <property type="entry name" value="ARM-type_fold"/>
</dbReference>
<dbReference type="EC" id="2.4.2.31" evidence="6"/>
<protein>
    <recommendedName>
        <fullName evidence="6">NAD(P)(+)--arginine ADP-ribosyltransferase</fullName>
        <ecNumber evidence="6">2.4.2.31</ecNumber>
    </recommendedName>
    <alternativeName>
        <fullName evidence="6">Mono(ADP-ribosyl)transferase</fullName>
    </alternativeName>
</protein>
<comment type="similarity">
    <text evidence="1 6">Belongs to the Arg-specific ADP-ribosyltransferase family.</text>
</comment>
<evidence type="ECO:0000259" key="7">
    <source>
        <dbReference type="Pfam" id="PF09268"/>
    </source>
</evidence>
<evidence type="ECO:0000313" key="8">
    <source>
        <dbReference type="EMBL" id="CAF1304897.1"/>
    </source>
</evidence>
<evidence type="ECO:0000256" key="6">
    <source>
        <dbReference type="RuleBase" id="RU361228"/>
    </source>
</evidence>
<keyword evidence="4" id="KW-0548">Nucleotidyltransferase</keyword>
<dbReference type="SUPFAM" id="SSF48371">
    <property type="entry name" value="ARM repeat"/>
    <property type="match status" value="1"/>
</dbReference>
<dbReference type="InterPro" id="IPR015348">
    <property type="entry name" value="Clathrin_H-chain_linker_core"/>
</dbReference>
<dbReference type="GO" id="GO:0006886">
    <property type="term" value="P:intracellular protein transport"/>
    <property type="evidence" value="ECO:0007669"/>
    <property type="project" value="InterPro"/>
</dbReference>
<dbReference type="GO" id="GO:0006898">
    <property type="term" value="P:receptor-mediated endocytosis"/>
    <property type="evidence" value="ECO:0007669"/>
    <property type="project" value="TreeGrafter"/>
</dbReference>
<comment type="caution">
    <text evidence="8">The sequence shown here is derived from an EMBL/GenBank/DDBJ whole genome shotgun (WGS) entry which is preliminary data.</text>
</comment>
<dbReference type="GO" id="GO:0045334">
    <property type="term" value="C:clathrin-coated endocytic vesicle"/>
    <property type="evidence" value="ECO:0007669"/>
    <property type="project" value="TreeGrafter"/>
</dbReference>
<dbReference type="AlphaFoldDB" id="A0A815E377"/>
<dbReference type="GO" id="GO:0106274">
    <property type="term" value="F:NAD+-protein-arginine ADP-ribosyltransferase activity"/>
    <property type="evidence" value="ECO:0007669"/>
    <property type="project" value="UniProtKB-EC"/>
</dbReference>
<keyword evidence="3 6" id="KW-0808">Transferase</keyword>
<evidence type="ECO:0000313" key="10">
    <source>
        <dbReference type="Proteomes" id="UP000663860"/>
    </source>
</evidence>
<reference evidence="8" key="1">
    <citation type="submission" date="2021-02" db="EMBL/GenBank/DDBJ databases">
        <authorList>
            <person name="Nowell W R."/>
        </authorList>
    </citation>
    <scope>NUCLEOTIDE SEQUENCE</scope>
</reference>
<proteinExistence type="inferred from homology"/>
<organism evidence="8 10">
    <name type="scientific">Adineta steineri</name>
    <dbReference type="NCBI Taxonomy" id="433720"/>
    <lineage>
        <taxon>Eukaryota</taxon>
        <taxon>Metazoa</taxon>
        <taxon>Spiralia</taxon>
        <taxon>Gnathifera</taxon>
        <taxon>Rotifera</taxon>
        <taxon>Eurotatoria</taxon>
        <taxon>Bdelloidea</taxon>
        <taxon>Adinetida</taxon>
        <taxon>Adinetidae</taxon>
        <taxon>Adineta</taxon>
    </lineage>
</organism>
<evidence type="ECO:0000256" key="1">
    <source>
        <dbReference type="ARBA" id="ARBA00009558"/>
    </source>
</evidence>
<dbReference type="GO" id="GO:0005938">
    <property type="term" value="C:cell cortex"/>
    <property type="evidence" value="ECO:0007669"/>
    <property type="project" value="TreeGrafter"/>
</dbReference>
<evidence type="ECO:0000256" key="3">
    <source>
        <dbReference type="ARBA" id="ARBA00022679"/>
    </source>
</evidence>
<gene>
    <name evidence="8" type="ORF">IZO911_LOCUS34272</name>
    <name evidence="9" type="ORF">KXQ929_LOCUS4616</name>
</gene>
<dbReference type="PANTHER" id="PTHR10292">
    <property type="entry name" value="CLATHRIN HEAVY CHAIN RELATED"/>
    <property type="match status" value="1"/>
</dbReference>
<dbReference type="FunFam" id="2.130.10.110:FF:000003">
    <property type="entry name" value="Clathrin heavy chain"/>
    <property type="match status" value="1"/>
</dbReference>
<keyword evidence="6" id="KW-0521">NADP</keyword>
<dbReference type="SUPFAM" id="SSF56399">
    <property type="entry name" value="ADP-ribosylation"/>
    <property type="match status" value="1"/>
</dbReference>